<keyword evidence="3" id="KW-1185">Reference proteome</keyword>
<dbReference type="OrthoDB" id="3782326at2759"/>
<accession>A0A6A5QYB5</accession>
<evidence type="ECO:0000256" key="1">
    <source>
        <dbReference type="SAM" id="MobiDB-lite"/>
    </source>
</evidence>
<organism evidence="2 3">
    <name type="scientific">Ampelomyces quisqualis</name>
    <name type="common">Powdery mildew agent</name>
    <dbReference type="NCBI Taxonomy" id="50730"/>
    <lineage>
        <taxon>Eukaryota</taxon>
        <taxon>Fungi</taxon>
        <taxon>Dikarya</taxon>
        <taxon>Ascomycota</taxon>
        <taxon>Pezizomycotina</taxon>
        <taxon>Dothideomycetes</taxon>
        <taxon>Pleosporomycetidae</taxon>
        <taxon>Pleosporales</taxon>
        <taxon>Pleosporineae</taxon>
        <taxon>Phaeosphaeriaceae</taxon>
        <taxon>Ampelomyces</taxon>
    </lineage>
</organism>
<proteinExistence type="predicted"/>
<dbReference type="EMBL" id="ML979133">
    <property type="protein sequence ID" value="KAF1919850.1"/>
    <property type="molecule type" value="Genomic_DNA"/>
</dbReference>
<evidence type="ECO:0000313" key="2">
    <source>
        <dbReference type="EMBL" id="KAF1919850.1"/>
    </source>
</evidence>
<dbReference type="Proteomes" id="UP000800096">
    <property type="component" value="Unassembled WGS sequence"/>
</dbReference>
<feature type="region of interest" description="Disordered" evidence="1">
    <location>
        <begin position="1"/>
        <end position="65"/>
    </location>
</feature>
<sequence length="177" mass="19035">MPSLLTILTTLTTRTSPNRNPNNPNNPTQFKNPYLNPHHPTHTPIPIPHPPSSSSSPPSPPNTVPVTNLLAQARLSANRDPITGKILPGQKAAAGTHVHATARLDSSSGAREEYSARAFRAGAQSARMMGAQRDLVVGRESVRGEEGEGSRVAGGGREFYAPERRVEEFYAGGVRDW</sequence>
<reference evidence="2" key="1">
    <citation type="journal article" date="2020" name="Stud. Mycol.">
        <title>101 Dothideomycetes genomes: a test case for predicting lifestyles and emergence of pathogens.</title>
        <authorList>
            <person name="Haridas S."/>
            <person name="Albert R."/>
            <person name="Binder M."/>
            <person name="Bloem J."/>
            <person name="Labutti K."/>
            <person name="Salamov A."/>
            <person name="Andreopoulos B."/>
            <person name="Baker S."/>
            <person name="Barry K."/>
            <person name="Bills G."/>
            <person name="Bluhm B."/>
            <person name="Cannon C."/>
            <person name="Castanera R."/>
            <person name="Culley D."/>
            <person name="Daum C."/>
            <person name="Ezra D."/>
            <person name="Gonzalez J."/>
            <person name="Henrissat B."/>
            <person name="Kuo A."/>
            <person name="Liang C."/>
            <person name="Lipzen A."/>
            <person name="Lutzoni F."/>
            <person name="Magnuson J."/>
            <person name="Mondo S."/>
            <person name="Nolan M."/>
            <person name="Ohm R."/>
            <person name="Pangilinan J."/>
            <person name="Park H.-J."/>
            <person name="Ramirez L."/>
            <person name="Alfaro M."/>
            <person name="Sun H."/>
            <person name="Tritt A."/>
            <person name="Yoshinaga Y."/>
            <person name="Zwiers L.-H."/>
            <person name="Turgeon B."/>
            <person name="Goodwin S."/>
            <person name="Spatafora J."/>
            <person name="Crous P."/>
            <person name="Grigoriev I."/>
        </authorList>
    </citation>
    <scope>NUCLEOTIDE SEQUENCE</scope>
    <source>
        <strain evidence="2">HMLAC05119</strain>
    </source>
</reference>
<protein>
    <submittedName>
        <fullName evidence="2">Uncharacterized protein</fullName>
    </submittedName>
</protein>
<feature type="compositionally biased region" description="Low complexity" evidence="1">
    <location>
        <begin position="1"/>
        <end position="28"/>
    </location>
</feature>
<evidence type="ECO:0000313" key="3">
    <source>
        <dbReference type="Proteomes" id="UP000800096"/>
    </source>
</evidence>
<gene>
    <name evidence="2" type="ORF">BDU57DRAFT_154665</name>
</gene>
<name>A0A6A5QYB5_AMPQU</name>
<dbReference type="AlphaFoldDB" id="A0A6A5QYB5"/>
<feature type="compositionally biased region" description="Pro residues" evidence="1">
    <location>
        <begin position="43"/>
        <end position="63"/>
    </location>
</feature>